<gene>
    <name evidence="4" type="ORF">Msub_12740</name>
</gene>
<dbReference type="InterPro" id="IPR007314">
    <property type="entry name" value="Cofac_haem-bd_dom"/>
</dbReference>
<keyword evidence="5" id="KW-1185">Reference proteome</keyword>
<feature type="compositionally biased region" description="Basic and acidic residues" evidence="1">
    <location>
        <begin position="312"/>
        <end position="321"/>
    </location>
</feature>
<feature type="region of interest" description="Disordered" evidence="1">
    <location>
        <begin position="312"/>
        <end position="335"/>
    </location>
</feature>
<proteinExistence type="predicted"/>
<dbReference type="Pfam" id="PF04187">
    <property type="entry name" value="Cofac_haem_bdg"/>
    <property type="match status" value="1"/>
</dbReference>
<dbReference type="InterPro" id="IPR016773">
    <property type="entry name" value="Fe3_uptake_reg_CjrA_prd"/>
</dbReference>
<dbReference type="PIRSF" id="PIRSF020419">
    <property type="entry name" value="Fe_uptake_reg_CjrA_prd"/>
    <property type="match status" value="1"/>
</dbReference>
<keyword evidence="2" id="KW-0732">Signal</keyword>
<dbReference type="SUPFAM" id="SSF159501">
    <property type="entry name" value="EreA/ChaN-like"/>
    <property type="match status" value="1"/>
</dbReference>
<feature type="signal peptide" evidence="2">
    <location>
        <begin position="1"/>
        <end position="21"/>
    </location>
</feature>
<protein>
    <submittedName>
        <fullName evidence="4">Putative iron-regulated protein</fullName>
    </submittedName>
</protein>
<feature type="domain" description="Haem-binding uptake Tiki superfamily ChaN" evidence="3">
    <location>
        <begin position="56"/>
        <end position="264"/>
    </location>
</feature>
<name>A0A0J7JFH9_9GAMM</name>
<reference evidence="4 5" key="1">
    <citation type="submission" date="2015-06" db="EMBL/GenBank/DDBJ databases">
        <title>Marinobacter subterrani, a genetically tractable neutrophilic iron-oxidizing strain isolated from the Soudan Iron Mine.</title>
        <authorList>
            <person name="Bonis B.M."/>
            <person name="Gralnick J.A."/>
        </authorList>
    </citation>
    <scope>NUCLEOTIDE SEQUENCE [LARGE SCALE GENOMIC DNA]</scope>
    <source>
        <strain evidence="4 5">JG233</strain>
    </source>
</reference>
<dbReference type="Gene3D" id="3.40.50.11550">
    <property type="match status" value="1"/>
</dbReference>
<dbReference type="STRING" id="1658765.Msub_12740"/>
<feature type="compositionally biased region" description="Polar residues" evidence="1">
    <location>
        <begin position="326"/>
        <end position="335"/>
    </location>
</feature>
<evidence type="ECO:0000256" key="2">
    <source>
        <dbReference type="SAM" id="SignalP"/>
    </source>
</evidence>
<dbReference type="AlphaFoldDB" id="A0A0J7JFH9"/>
<organism evidence="4 5">
    <name type="scientific">Marinobacter subterrani</name>
    <dbReference type="NCBI Taxonomy" id="1658765"/>
    <lineage>
        <taxon>Bacteria</taxon>
        <taxon>Pseudomonadati</taxon>
        <taxon>Pseudomonadota</taxon>
        <taxon>Gammaproteobacteria</taxon>
        <taxon>Pseudomonadales</taxon>
        <taxon>Marinobacteraceae</taxon>
        <taxon>Marinobacter</taxon>
    </lineage>
</organism>
<comment type="caution">
    <text evidence="4">The sequence shown here is derived from an EMBL/GenBank/DDBJ whole genome shotgun (WGS) entry which is preliminary data.</text>
</comment>
<feature type="chain" id="PRO_5005289455" evidence="2">
    <location>
        <begin position="22"/>
        <end position="335"/>
    </location>
</feature>
<evidence type="ECO:0000259" key="3">
    <source>
        <dbReference type="Pfam" id="PF04187"/>
    </source>
</evidence>
<dbReference type="PATRIC" id="fig|1658765.3.peg.2760"/>
<evidence type="ECO:0000256" key="1">
    <source>
        <dbReference type="SAM" id="MobiDB-lite"/>
    </source>
</evidence>
<dbReference type="Proteomes" id="UP000036102">
    <property type="component" value="Unassembled WGS sequence"/>
</dbReference>
<dbReference type="EMBL" id="LFBU01000001">
    <property type="protein sequence ID" value="KMQ76526.1"/>
    <property type="molecule type" value="Genomic_DNA"/>
</dbReference>
<evidence type="ECO:0000313" key="4">
    <source>
        <dbReference type="EMBL" id="KMQ76526.1"/>
    </source>
</evidence>
<dbReference type="CDD" id="cd14727">
    <property type="entry name" value="ChanN-like"/>
    <property type="match status" value="1"/>
</dbReference>
<evidence type="ECO:0000313" key="5">
    <source>
        <dbReference type="Proteomes" id="UP000036102"/>
    </source>
</evidence>
<sequence length="335" mass="37419">MKPLAPALLLFLLFAMNGCTAMPSTSSPEDLTRPQTQYDARIVDPESGSALTVEQLAQRLAGTEVVIVGEYHGHHGSHLLQSRLQTALYRQQPSQVLSMEQFNLDHQAELDQYLKGQIGEAEMIEDAGAWDNYRASYRPLVEFARRHHLPVIAANAPADIVRCVGRKGPPYLDRVPEPVRQALPANPFMDTPAYREKFADAIGASHRGDSTMNERMENTYKAQLLRDNTMATRILEARARFPGHQVLHLTGTFHSEDGLGTVALLKKRAPDLSVAVISPAFWPATDSAPPLEQNRTNGDFLYFIQPLPDEFKDPEREREAMAARFQRSSSKTCDE</sequence>
<accession>A0A0J7JFH9</accession>